<dbReference type="PANTHER" id="PTHR13799">
    <property type="entry name" value="NGG1 INTERACTING FACTOR 3"/>
    <property type="match status" value="1"/>
</dbReference>
<feature type="binding site" evidence="4">
    <location>
        <position position="237"/>
    </location>
    <ligand>
        <name>a divalent metal cation</name>
        <dbReference type="ChEBI" id="CHEBI:60240"/>
        <label>1</label>
    </ligand>
</feature>
<accession>A0A9D1MG80</accession>
<dbReference type="FunFam" id="3.40.1390.30:FF:000001">
    <property type="entry name" value="GTP cyclohydrolase 1 type 2"/>
    <property type="match status" value="1"/>
</dbReference>
<evidence type="ECO:0000256" key="1">
    <source>
        <dbReference type="ARBA" id="ARBA00006964"/>
    </source>
</evidence>
<evidence type="ECO:0000256" key="4">
    <source>
        <dbReference type="PIRSR" id="PIRSR602678-1"/>
    </source>
</evidence>
<feature type="binding site" evidence="4">
    <location>
        <position position="71"/>
    </location>
    <ligand>
        <name>a divalent metal cation</name>
        <dbReference type="ChEBI" id="CHEBI:60240"/>
        <label>1</label>
    </ligand>
</feature>
<dbReference type="Gene3D" id="3.40.1390.30">
    <property type="entry name" value="NIF3 (NGG1p interacting factor 3)-like"/>
    <property type="match status" value="2"/>
</dbReference>
<protein>
    <recommendedName>
        <fullName evidence="2">GTP cyclohydrolase 1 type 2 homolog</fullName>
    </recommendedName>
</protein>
<dbReference type="Proteomes" id="UP000824081">
    <property type="component" value="Unassembled WGS sequence"/>
</dbReference>
<proteinExistence type="inferred from homology"/>
<evidence type="ECO:0000313" key="6">
    <source>
        <dbReference type="Proteomes" id="UP000824081"/>
    </source>
</evidence>
<feature type="binding site" evidence="4">
    <location>
        <position position="70"/>
    </location>
    <ligand>
        <name>a divalent metal cation</name>
        <dbReference type="ChEBI" id="CHEBI:60240"/>
        <label>1</label>
    </ligand>
</feature>
<dbReference type="InterPro" id="IPR036069">
    <property type="entry name" value="DUF34/NIF3_sf"/>
</dbReference>
<dbReference type="GO" id="GO:0005737">
    <property type="term" value="C:cytoplasm"/>
    <property type="evidence" value="ECO:0007669"/>
    <property type="project" value="TreeGrafter"/>
</dbReference>
<dbReference type="Pfam" id="PF01784">
    <property type="entry name" value="DUF34_NIF3"/>
    <property type="match status" value="1"/>
</dbReference>
<reference evidence="5" key="1">
    <citation type="submission" date="2020-10" db="EMBL/GenBank/DDBJ databases">
        <authorList>
            <person name="Gilroy R."/>
        </authorList>
    </citation>
    <scope>NUCLEOTIDE SEQUENCE</scope>
    <source>
        <strain evidence="5">11687</strain>
    </source>
</reference>
<dbReference type="PANTHER" id="PTHR13799:SF14">
    <property type="entry name" value="GTP CYCLOHYDROLASE 1 TYPE 2 HOMOLOG"/>
    <property type="match status" value="1"/>
</dbReference>
<evidence type="ECO:0000313" key="5">
    <source>
        <dbReference type="EMBL" id="HIU59717.1"/>
    </source>
</evidence>
<feature type="binding site" evidence="4">
    <location>
        <position position="109"/>
    </location>
    <ligand>
        <name>a divalent metal cation</name>
        <dbReference type="ChEBI" id="CHEBI:60240"/>
        <label>1</label>
    </ligand>
</feature>
<dbReference type="SUPFAM" id="SSF102705">
    <property type="entry name" value="NIF3 (NGG1p interacting factor 3)-like"/>
    <property type="match status" value="1"/>
</dbReference>
<dbReference type="EMBL" id="DVMZ01000172">
    <property type="protein sequence ID" value="HIU59717.1"/>
    <property type="molecule type" value="Genomic_DNA"/>
</dbReference>
<dbReference type="NCBIfam" id="TIGR00486">
    <property type="entry name" value="YbgI_SA1388"/>
    <property type="match status" value="1"/>
</dbReference>
<feature type="binding site" evidence="4">
    <location>
        <position position="241"/>
    </location>
    <ligand>
        <name>a divalent metal cation</name>
        <dbReference type="ChEBI" id="CHEBI:60240"/>
        <label>1</label>
    </ligand>
</feature>
<comment type="similarity">
    <text evidence="1">Belongs to the GTP cyclohydrolase I type 2/NIF3 family.</text>
</comment>
<keyword evidence="3 4" id="KW-0479">Metal-binding</keyword>
<evidence type="ECO:0000256" key="3">
    <source>
        <dbReference type="ARBA" id="ARBA00022723"/>
    </source>
</evidence>
<dbReference type="AlphaFoldDB" id="A0A9D1MG80"/>
<reference evidence="5" key="2">
    <citation type="journal article" date="2021" name="PeerJ">
        <title>Extensive microbial diversity within the chicken gut microbiome revealed by metagenomics and culture.</title>
        <authorList>
            <person name="Gilroy R."/>
            <person name="Ravi A."/>
            <person name="Getino M."/>
            <person name="Pursley I."/>
            <person name="Horton D.L."/>
            <person name="Alikhan N.F."/>
            <person name="Baker D."/>
            <person name="Gharbi K."/>
            <person name="Hall N."/>
            <person name="Watson M."/>
            <person name="Adriaenssens E.M."/>
            <person name="Foster-Nyarko E."/>
            <person name="Jarju S."/>
            <person name="Secka A."/>
            <person name="Antonio M."/>
            <person name="Oren A."/>
            <person name="Chaudhuri R.R."/>
            <person name="La Ragione R."/>
            <person name="Hildebrand F."/>
            <person name="Pallen M.J."/>
        </authorList>
    </citation>
    <scope>NUCLEOTIDE SEQUENCE</scope>
    <source>
        <strain evidence="5">11687</strain>
    </source>
</reference>
<name>A0A9D1MG80_9FIRM</name>
<comment type="caution">
    <text evidence="5">The sequence shown here is derived from an EMBL/GenBank/DDBJ whole genome shotgun (WGS) entry which is preliminary data.</text>
</comment>
<gene>
    <name evidence="5" type="ORF">IAC57_06405</name>
</gene>
<sequence>MKLNEIYALLDAPAPRALSDEYCAKYGAYDNSGVLIDTGADIGKILFSLDLSAAAVREAEKAGANLIVTHHPAIYSRIGNIRVGDPLGAKLAACLRNGISVVSMHLNLDAAAGGIDDCLMQGVRGATGAAGTAKPAVMQPLSGEGCGYGRAYGVRELPLSAFAEAVKTGLGARRVEVYGRAERKICRAASFCGAGAGEDSLEFALREGADVVVSSDFKHHILTLASETGLAVVQLTHYASENYGFEKYYRKIRGQAGVPCVFHTDEELL</sequence>
<dbReference type="GO" id="GO:0046872">
    <property type="term" value="F:metal ion binding"/>
    <property type="evidence" value="ECO:0007669"/>
    <property type="project" value="UniProtKB-KW"/>
</dbReference>
<organism evidence="5 6">
    <name type="scientific">Candidatus Scatosoma pullistercoris</name>
    <dbReference type="NCBI Taxonomy" id="2840934"/>
    <lineage>
        <taxon>Bacteria</taxon>
        <taxon>Bacillati</taxon>
        <taxon>Bacillota</taxon>
        <taxon>Clostridia</taxon>
        <taxon>Candidatus Scatosoma</taxon>
    </lineage>
</organism>
<dbReference type="InterPro" id="IPR002678">
    <property type="entry name" value="DUF34/NIF3"/>
</dbReference>
<evidence type="ECO:0000256" key="2">
    <source>
        <dbReference type="ARBA" id="ARBA00022112"/>
    </source>
</evidence>